<sequence length="94" mass="10558">MHDGSSVESRFEPGNPLAPKPTPYRASVLFECFKASGNVLHSTFSYASTICRVACLVLYYSEKNQVVCIVTDMESRFPAILVLWLGRDIYRGSY</sequence>
<dbReference type="Proteomes" id="UP000499080">
    <property type="component" value="Unassembled WGS sequence"/>
</dbReference>
<dbReference type="EMBL" id="BGPR01082206">
    <property type="protein sequence ID" value="GBL86197.1"/>
    <property type="molecule type" value="Genomic_DNA"/>
</dbReference>
<feature type="compositionally biased region" description="Basic and acidic residues" evidence="1">
    <location>
        <begin position="1"/>
        <end position="11"/>
    </location>
</feature>
<dbReference type="AlphaFoldDB" id="A0A4Y2B2Z5"/>
<feature type="region of interest" description="Disordered" evidence="1">
    <location>
        <begin position="1"/>
        <end position="21"/>
    </location>
</feature>
<name>A0A4Y2B2Z5_ARAVE</name>
<evidence type="ECO:0000313" key="2">
    <source>
        <dbReference type="EMBL" id="GBL86197.1"/>
    </source>
</evidence>
<reference evidence="2 3" key="1">
    <citation type="journal article" date="2019" name="Sci. Rep.">
        <title>Orb-weaving spider Araneus ventricosus genome elucidates the spidroin gene catalogue.</title>
        <authorList>
            <person name="Kono N."/>
            <person name="Nakamura H."/>
            <person name="Ohtoshi R."/>
            <person name="Moran D.A.P."/>
            <person name="Shinohara A."/>
            <person name="Yoshida Y."/>
            <person name="Fujiwara M."/>
            <person name="Mori M."/>
            <person name="Tomita M."/>
            <person name="Arakawa K."/>
        </authorList>
    </citation>
    <scope>NUCLEOTIDE SEQUENCE [LARGE SCALE GENOMIC DNA]</scope>
</reference>
<protein>
    <submittedName>
        <fullName evidence="2">Uncharacterized protein</fullName>
    </submittedName>
</protein>
<comment type="caution">
    <text evidence="2">The sequence shown here is derived from an EMBL/GenBank/DDBJ whole genome shotgun (WGS) entry which is preliminary data.</text>
</comment>
<keyword evidence="3" id="KW-1185">Reference proteome</keyword>
<organism evidence="2 3">
    <name type="scientific">Araneus ventricosus</name>
    <name type="common">Orbweaver spider</name>
    <name type="synonym">Epeira ventricosa</name>
    <dbReference type="NCBI Taxonomy" id="182803"/>
    <lineage>
        <taxon>Eukaryota</taxon>
        <taxon>Metazoa</taxon>
        <taxon>Ecdysozoa</taxon>
        <taxon>Arthropoda</taxon>
        <taxon>Chelicerata</taxon>
        <taxon>Arachnida</taxon>
        <taxon>Araneae</taxon>
        <taxon>Araneomorphae</taxon>
        <taxon>Entelegynae</taxon>
        <taxon>Araneoidea</taxon>
        <taxon>Araneidae</taxon>
        <taxon>Araneus</taxon>
    </lineage>
</organism>
<proteinExistence type="predicted"/>
<gene>
    <name evidence="2" type="ORF">AVEN_135115_1</name>
</gene>
<accession>A0A4Y2B2Z5</accession>
<evidence type="ECO:0000256" key="1">
    <source>
        <dbReference type="SAM" id="MobiDB-lite"/>
    </source>
</evidence>
<evidence type="ECO:0000313" key="3">
    <source>
        <dbReference type="Proteomes" id="UP000499080"/>
    </source>
</evidence>